<feature type="domain" description="SRCR" evidence="5">
    <location>
        <begin position="27"/>
        <end position="120"/>
    </location>
</feature>
<evidence type="ECO:0000313" key="7">
    <source>
        <dbReference type="Proteomes" id="UP000549394"/>
    </source>
</evidence>
<evidence type="ECO:0000256" key="4">
    <source>
        <dbReference type="SAM" id="SignalP"/>
    </source>
</evidence>
<dbReference type="InterPro" id="IPR001190">
    <property type="entry name" value="SRCR"/>
</dbReference>
<evidence type="ECO:0000256" key="1">
    <source>
        <dbReference type="ARBA" id="ARBA00023157"/>
    </source>
</evidence>
<feature type="chain" id="PRO_5029806426" evidence="4">
    <location>
        <begin position="23"/>
        <end position="428"/>
    </location>
</feature>
<evidence type="ECO:0000256" key="3">
    <source>
        <dbReference type="SAM" id="Phobius"/>
    </source>
</evidence>
<dbReference type="Proteomes" id="UP000549394">
    <property type="component" value="Unassembled WGS sequence"/>
</dbReference>
<keyword evidence="4" id="KW-0732">Signal</keyword>
<dbReference type="EMBL" id="CAJFCJ010000026">
    <property type="protein sequence ID" value="CAD5125358.1"/>
    <property type="molecule type" value="Genomic_DNA"/>
</dbReference>
<proteinExistence type="predicted"/>
<evidence type="ECO:0000259" key="5">
    <source>
        <dbReference type="PROSITE" id="PS50287"/>
    </source>
</evidence>
<organism evidence="6 7">
    <name type="scientific">Dimorphilus gyrociliatus</name>
    <dbReference type="NCBI Taxonomy" id="2664684"/>
    <lineage>
        <taxon>Eukaryota</taxon>
        <taxon>Metazoa</taxon>
        <taxon>Spiralia</taxon>
        <taxon>Lophotrochozoa</taxon>
        <taxon>Annelida</taxon>
        <taxon>Polychaeta</taxon>
        <taxon>Polychaeta incertae sedis</taxon>
        <taxon>Dinophilidae</taxon>
        <taxon>Dimorphilus</taxon>
    </lineage>
</organism>
<keyword evidence="3" id="KW-0812">Transmembrane</keyword>
<dbReference type="OrthoDB" id="10064100at2759"/>
<dbReference type="GO" id="GO:0016020">
    <property type="term" value="C:membrane"/>
    <property type="evidence" value="ECO:0007669"/>
    <property type="project" value="InterPro"/>
</dbReference>
<accession>A0A7I8WB62</accession>
<dbReference type="AlphaFoldDB" id="A0A7I8WB62"/>
<feature type="signal peptide" evidence="4">
    <location>
        <begin position="1"/>
        <end position="22"/>
    </location>
</feature>
<protein>
    <submittedName>
        <fullName evidence="6">DgyrCDS13596</fullName>
    </submittedName>
</protein>
<dbReference type="GO" id="GO:0016567">
    <property type="term" value="P:protein ubiquitination"/>
    <property type="evidence" value="ECO:0007669"/>
    <property type="project" value="InterPro"/>
</dbReference>
<dbReference type="Gene3D" id="3.10.250.10">
    <property type="entry name" value="SRCR-like domain"/>
    <property type="match status" value="1"/>
</dbReference>
<name>A0A7I8WB62_9ANNE</name>
<dbReference type="SUPFAM" id="SSF56487">
    <property type="entry name" value="SRCR-like"/>
    <property type="match status" value="1"/>
</dbReference>
<dbReference type="InterPro" id="IPR036772">
    <property type="entry name" value="SRCR-like_dom_sf"/>
</dbReference>
<comment type="caution">
    <text evidence="2">Lacks conserved residue(s) required for the propagation of feature annotation.</text>
</comment>
<dbReference type="Pfam" id="PF00530">
    <property type="entry name" value="SRCR"/>
    <property type="match status" value="1"/>
</dbReference>
<evidence type="ECO:0000313" key="6">
    <source>
        <dbReference type="EMBL" id="CAD5125358.1"/>
    </source>
</evidence>
<keyword evidence="1 2" id="KW-1015">Disulfide bond</keyword>
<reference evidence="6 7" key="1">
    <citation type="submission" date="2020-08" db="EMBL/GenBank/DDBJ databases">
        <authorList>
            <person name="Hejnol A."/>
        </authorList>
    </citation>
    <scope>NUCLEOTIDE SEQUENCE [LARGE SCALE GENOMIC DNA]</scope>
</reference>
<dbReference type="Gene3D" id="3.30.40.10">
    <property type="entry name" value="Zinc/RING finger domain, C3HC4 (zinc finger)"/>
    <property type="match status" value="1"/>
</dbReference>
<comment type="caution">
    <text evidence="6">The sequence shown here is derived from an EMBL/GenBank/DDBJ whole genome shotgun (WGS) entry which is preliminary data.</text>
</comment>
<keyword evidence="7" id="KW-1185">Reference proteome</keyword>
<evidence type="ECO:0000256" key="2">
    <source>
        <dbReference type="PROSITE-ProRule" id="PRU00196"/>
    </source>
</evidence>
<dbReference type="Pfam" id="PF04564">
    <property type="entry name" value="U-box"/>
    <property type="match status" value="1"/>
</dbReference>
<feature type="transmembrane region" description="Helical" evidence="3">
    <location>
        <begin position="169"/>
        <end position="189"/>
    </location>
</feature>
<dbReference type="InterPro" id="IPR013083">
    <property type="entry name" value="Znf_RING/FYVE/PHD"/>
</dbReference>
<dbReference type="PROSITE" id="PS50287">
    <property type="entry name" value="SRCR_2"/>
    <property type="match status" value="1"/>
</dbReference>
<keyword evidence="3" id="KW-1133">Transmembrane helix</keyword>
<dbReference type="GO" id="GO:0004842">
    <property type="term" value="F:ubiquitin-protein transferase activity"/>
    <property type="evidence" value="ECO:0007669"/>
    <property type="project" value="InterPro"/>
</dbReference>
<gene>
    <name evidence="6" type="ORF">DGYR_LOCUS12739</name>
</gene>
<dbReference type="SMART" id="SM00504">
    <property type="entry name" value="Ubox"/>
    <property type="match status" value="1"/>
</dbReference>
<keyword evidence="3" id="KW-0472">Membrane</keyword>
<dbReference type="SUPFAM" id="SSF57850">
    <property type="entry name" value="RING/U-box"/>
    <property type="match status" value="1"/>
</dbReference>
<dbReference type="InterPro" id="IPR003613">
    <property type="entry name" value="Ubox_domain"/>
</dbReference>
<feature type="disulfide bond" evidence="2">
    <location>
        <begin position="96"/>
        <end position="106"/>
    </location>
</feature>
<sequence length="428" mass="48876">MMRALDIFLLHTHYLLITFVHSQKEKSMYNSGESATLRTSSGRLQIFINQWLFVCSPEWKSEDILVLSRCLNIDKIIHSTPLLPFNTLAVQFSGVCSGDERCLETCEDHRWSIKNISDRCRTIEFSDRSTKEHLLSVQPDAMKESKLLANSVTVVKDEVKTETSPIVDVVIFLVCLIALILIITCLVICKRRQTKGRRIYSTFPTSLSRFTRNKKLGQTVVPPILTEKPLNLAIDKDIIIKEENYVAEPERLDGDFRQAIYYEMAIELDRMVRDRVARALPPPNSKPRIYAIAAPPANINDSAFVSPESECNDLSRNDRQVSFTAKESKQITRSLSDHEFKRNFNMEVGIPKEFICPISGRLMKKPVVGADGLTYDKKYLVNCLKKAGESTEEYGFKPDNVLRARIREWMKKERGGTTMANDKRGETI</sequence>